<dbReference type="Proteomes" id="UP000295764">
    <property type="component" value="Unassembled WGS sequence"/>
</dbReference>
<keyword evidence="1" id="KW-0812">Transmembrane</keyword>
<dbReference type="EMBL" id="SNVW01000011">
    <property type="protein sequence ID" value="TDN42631.1"/>
    <property type="molecule type" value="Genomic_DNA"/>
</dbReference>
<comment type="caution">
    <text evidence="2">The sequence shown here is derived from an EMBL/GenBank/DDBJ whole genome shotgun (WGS) entry which is preliminary data.</text>
</comment>
<accession>A0A4R6DDK0</accession>
<dbReference type="Gene3D" id="2.30.320.10">
    <property type="entry name" value="YwqG-like"/>
    <property type="match status" value="1"/>
</dbReference>
<dbReference type="OrthoDB" id="253985at2"/>
<evidence type="ECO:0000256" key="1">
    <source>
        <dbReference type="SAM" id="Phobius"/>
    </source>
</evidence>
<name>A0A4R6DDK0_9MICO</name>
<dbReference type="InterPro" id="IPR035948">
    <property type="entry name" value="YwqG-like_sf"/>
</dbReference>
<organism evidence="2 3">
    <name type="scientific">Curtobacterium flaccumfaciens</name>
    <dbReference type="NCBI Taxonomy" id="2035"/>
    <lineage>
        <taxon>Bacteria</taxon>
        <taxon>Bacillati</taxon>
        <taxon>Actinomycetota</taxon>
        <taxon>Actinomycetes</taxon>
        <taxon>Micrococcales</taxon>
        <taxon>Microbacteriaceae</taxon>
        <taxon>Curtobacterium</taxon>
    </lineage>
</organism>
<sequence length="392" mass="40441">MGNDGASGSDRLRAVVDTQAARAARDRAARQSWAPVFAIVWTLAVIGFLAVAVLLNALAGWREGPSWGFAALCTGVPVVLLHVVHALVVRSGRERNRQAWDEVADRLDEQVERAGMPAPDRGAVLRMLRASDAGPVQPGGPAPDGPSYRWTFPVADDAARRLVVDRQDGPRGEVVVVTADVEGRADVAGAAVVGADVAEADVAEADVVGADVASAVLGAYRSHIPAPITASRLGGRPAAPPGFSWPRCAEHGAPMCFTAQLEHRGALVLLFFCQADPGGCASWDPDAGANAAVVVGGRDLELAAPPADATAALLDGDPWLLGVRAPGTAPCPTVGDAGQWGGVPEWIQGDEQPADTEFVAMLEEPPGTGVFGGGAAYVFVGPDGSATTLWQR</sequence>
<keyword evidence="1" id="KW-1133">Transmembrane helix</keyword>
<evidence type="ECO:0000313" key="2">
    <source>
        <dbReference type="EMBL" id="TDN42631.1"/>
    </source>
</evidence>
<gene>
    <name evidence="2" type="ORF">EDF64_111108</name>
</gene>
<dbReference type="RefSeq" id="WP_133520721.1">
    <property type="nucleotide sequence ID" value="NZ_SNVW01000011.1"/>
</dbReference>
<evidence type="ECO:0000313" key="3">
    <source>
        <dbReference type="Proteomes" id="UP000295764"/>
    </source>
</evidence>
<feature type="transmembrane region" description="Helical" evidence="1">
    <location>
        <begin position="32"/>
        <end position="55"/>
    </location>
</feature>
<dbReference type="SUPFAM" id="SSF103032">
    <property type="entry name" value="Hypothetical protein YwqG"/>
    <property type="match status" value="1"/>
</dbReference>
<dbReference type="AlphaFoldDB" id="A0A4R6DDK0"/>
<proteinExistence type="predicted"/>
<feature type="transmembrane region" description="Helical" evidence="1">
    <location>
        <begin position="67"/>
        <end position="88"/>
    </location>
</feature>
<reference evidence="2 3" key="1">
    <citation type="submission" date="2019-03" db="EMBL/GenBank/DDBJ databases">
        <title>Genomic analyses of the natural microbiome of Caenorhabditis elegans.</title>
        <authorList>
            <person name="Samuel B."/>
        </authorList>
    </citation>
    <scope>NUCLEOTIDE SEQUENCE [LARGE SCALE GENOMIC DNA]</scope>
    <source>
        <strain evidence="2 3">JUb65</strain>
    </source>
</reference>
<protein>
    <submittedName>
        <fullName evidence="2">Uncharacterized protein</fullName>
    </submittedName>
</protein>
<keyword evidence="1" id="KW-0472">Membrane</keyword>